<evidence type="ECO:0000256" key="1">
    <source>
        <dbReference type="SAM" id="Phobius"/>
    </source>
</evidence>
<comment type="caution">
    <text evidence="2">The sequence shown here is derived from an EMBL/GenBank/DDBJ whole genome shotgun (WGS) entry which is preliminary data.</text>
</comment>
<evidence type="ECO:0000313" key="3">
    <source>
        <dbReference type="Proteomes" id="UP000693738"/>
    </source>
</evidence>
<sequence>MEEELHTVQRPKKNRGKTRRRIRYLRRDQLHVSVNIGSLCLCALDHVTPRSMGHQEEPISTHQLQPERYLEENTPYLDVEDSDEEDYVEAFMTKNGTSPRPLCQAETVKTFCHSETLQELISNSPKLPTRKLCLVDDMAIDGLSSTRRAPDMQVVPLTDFFYYYTSFRPHIRFSEKPRGYLNFSPQFHLPFYSWRCTDQVPKDNRRKADGSPLREVFDVRFLRGKASETAYKVDYLCEGQLSVLITAVDQRTYTGYCFVDTYYQPESRRPAVGDYCMSDMSEDSLQTDPFFDGRHDSNMPILDPAEYFFTVLEYQLGVFRNEWTNTVFQIANRVQDYIAKFPYSPPELQSSLSKETQESTVWLRLTRNTLIKLITSLESTIHCWDNHTSKEQSSTLQENRCLESIRETFLDLKIRLFELQNVLRQCDEHERALNLDNIDAQKQVSHLQTTSAISNQTATNFLLHIISPITVAAAMLSMQEKAIPSILGPNKLSFFVLAPILIIFAAAVARLIQSWDRILPGLGQWLKRNEVERRRTMDIELADL</sequence>
<evidence type="ECO:0000313" key="2">
    <source>
        <dbReference type="EMBL" id="CAG7566116.1"/>
    </source>
</evidence>
<reference evidence="2" key="1">
    <citation type="submission" date="2021-05" db="EMBL/GenBank/DDBJ databases">
        <authorList>
            <person name="Khan N."/>
        </authorList>
    </citation>
    <scope>NUCLEOTIDE SEQUENCE</scope>
</reference>
<keyword evidence="1" id="KW-1133">Transmembrane helix</keyword>
<dbReference type="EMBL" id="CAJSTJ010000195">
    <property type="protein sequence ID" value="CAG7566116.1"/>
    <property type="molecule type" value="Genomic_DNA"/>
</dbReference>
<proteinExistence type="predicted"/>
<organism evidence="2 3">
    <name type="scientific">Fusarium equiseti</name>
    <name type="common">Fusarium scirpi</name>
    <dbReference type="NCBI Taxonomy" id="61235"/>
    <lineage>
        <taxon>Eukaryota</taxon>
        <taxon>Fungi</taxon>
        <taxon>Dikarya</taxon>
        <taxon>Ascomycota</taxon>
        <taxon>Pezizomycotina</taxon>
        <taxon>Sordariomycetes</taxon>
        <taxon>Hypocreomycetidae</taxon>
        <taxon>Hypocreales</taxon>
        <taxon>Nectriaceae</taxon>
        <taxon>Fusarium</taxon>
        <taxon>Fusarium incarnatum-equiseti species complex</taxon>
    </lineage>
</organism>
<keyword evidence="1" id="KW-0472">Membrane</keyword>
<name>A0A8J2J0L0_FUSEQ</name>
<gene>
    <name evidence="2" type="ORF">FEQUK3_LOCUS11835</name>
</gene>
<feature type="transmembrane region" description="Helical" evidence="1">
    <location>
        <begin position="492"/>
        <end position="512"/>
    </location>
</feature>
<keyword evidence="1" id="KW-0812">Transmembrane</keyword>
<dbReference type="AlphaFoldDB" id="A0A8J2J0L0"/>
<accession>A0A8J2J0L0</accession>
<protein>
    <submittedName>
        <fullName evidence="2">Uncharacterized protein</fullName>
    </submittedName>
</protein>
<dbReference type="Proteomes" id="UP000693738">
    <property type="component" value="Unassembled WGS sequence"/>
</dbReference>